<evidence type="ECO:0000256" key="8">
    <source>
        <dbReference type="SAM" id="Phobius"/>
    </source>
</evidence>
<feature type="transmembrane region" description="Helical" evidence="8">
    <location>
        <begin position="84"/>
        <end position="105"/>
    </location>
</feature>
<keyword evidence="6" id="KW-0406">Ion transport</keyword>
<dbReference type="Pfam" id="PF00999">
    <property type="entry name" value="Na_H_Exchanger"/>
    <property type="match status" value="1"/>
</dbReference>
<feature type="transmembrane region" description="Helical" evidence="8">
    <location>
        <begin position="37"/>
        <end position="54"/>
    </location>
</feature>
<comment type="caution">
    <text evidence="10">The sequence shown here is derived from an EMBL/GenBank/DDBJ whole genome shotgun (WGS) entry which is preliminary data.</text>
</comment>
<evidence type="ECO:0000313" key="10">
    <source>
        <dbReference type="EMBL" id="MEB3429905.1"/>
    </source>
</evidence>
<feature type="transmembrane region" description="Helical" evidence="8">
    <location>
        <begin position="179"/>
        <end position="201"/>
    </location>
</feature>
<dbReference type="PROSITE" id="PS51202">
    <property type="entry name" value="RCK_C"/>
    <property type="match status" value="1"/>
</dbReference>
<dbReference type="PANTHER" id="PTHR32507:SF7">
    <property type="entry name" value="K(+)_H(+) ANTIPORTER NHAP2"/>
    <property type="match status" value="1"/>
</dbReference>
<evidence type="ECO:0000256" key="6">
    <source>
        <dbReference type="ARBA" id="ARBA00023065"/>
    </source>
</evidence>
<keyword evidence="11" id="KW-1185">Reference proteome</keyword>
<accession>A0AAW9MZT8</accession>
<dbReference type="InterPro" id="IPR006153">
    <property type="entry name" value="Cation/H_exchanger_TM"/>
</dbReference>
<feature type="transmembrane region" description="Helical" evidence="8">
    <location>
        <begin position="150"/>
        <end position="173"/>
    </location>
</feature>
<name>A0AAW9MZT8_9FIRM</name>
<sequence>MLDFFLLKQVLIGLLIGLIFSYITYKIIEKLDFNDDGLLTIFIIAIVTFTFSFTNLISGNGYLAIYVLGICIGNQFYKGKREVIFFFDGLTNIMEIGLFFLLGLLSNPKMIVENLLTSFFVAIFLMVIARPIAVYIFMKLFKKPLNQIAVVSFAGLRGAAAIAFAIMAINQGLALESDVFHIVFGVCLISSLVQGFLLPAFSKKMDMIDPNDTVLNTFNYYMDKTPIGFIKFKVEKSTNLINKKVKDLNLSFNVIVAKIIRDNKTIIPKGDTSFEENDIIIIGGESYFGDSNHDLKEFTVGPFHSWKGKKIKELDISKDILIVMLQDSEGNVVAPNGETLIKGGEKIITLEK</sequence>
<evidence type="ECO:0000313" key="11">
    <source>
        <dbReference type="Proteomes" id="UP001357733"/>
    </source>
</evidence>
<dbReference type="Pfam" id="PF02080">
    <property type="entry name" value="TrkA_C"/>
    <property type="match status" value="1"/>
</dbReference>
<dbReference type="InterPro" id="IPR006037">
    <property type="entry name" value="RCK_C"/>
</dbReference>
<evidence type="ECO:0000256" key="7">
    <source>
        <dbReference type="ARBA" id="ARBA00023136"/>
    </source>
</evidence>
<dbReference type="GO" id="GO:0008324">
    <property type="term" value="F:monoatomic cation transmembrane transporter activity"/>
    <property type="evidence" value="ECO:0007669"/>
    <property type="project" value="InterPro"/>
</dbReference>
<dbReference type="Proteomes" id="UP001357733">
    <property type="component" value="Unassembled WGS sequence"/>
</dbReference>
<evidence type="ECO:0000256" key="1">
    <source>
        <dbReference type="ARBA" id="ARBA00004651"/>
    </source>
</evidence>
<evidence type="ECO:0000256" key="2">
    <source>
        <dbReference type="ARBA" id="ARBA00022448"/>
    </source>
</evidence>
<reference evidence="10 11" key="1">
    <citation type="submission" date="2024-01" db="EMBL/GenBank/DDBJ databases">
        <title>Complete genome sequence of Citroniella saccharovorans strain M6.X9, isolated from human fecal sample.</title>
        <authorList>
            <person name="Cheng G."/>
            <person name="Westerholm M."/>
            <person name="Schnurer A."/>
        </authorList>
    </citation>
    <scope>NUCLEOTIDE SEQUENCE [LARGE SCALE GENOMIC DNA]</scope>
    <source>
        <strain evidence="10 11">DSM 29873</strain>
    </source>
</reference>
<dbReference type="AlphaFoldDB" id="A0AAW9MZT8"/>
<dbReference type="GO" id="GO:0015297">
    <property type="term" value="F:antiporter activity"/>
    <property type="evidence" value="ECO:0007669"/>
    <property type="project" value="UniProtKB-KW"/>
</dbReference>
<dbReference type="RefSeq" id="WP_324620059.1">
    <property type="nucleotide sequence ID" value="NZ_JAYKOT010000003.1"/>
</dbReference>
<keyword evidence="3" id="KW-0050">Antiport</keyword>
<evidence type="ECO:0000256" key="5">
    <source>
        <dbReference type="ARBA" id="ARBA00022989"/>
    </source>
</evidence>
<dbReference type="GO" id="GO:0005886">
    <property type="term" value="C:plasma membrane"/>
    <property type="evidence" value="ECO:0007669"/>
    <property type="project" value="UniProtKB-SubCell"/>
</dbReference>
<evidence type="ECO:0000256" key="3">
    <source>
        <dbReference type="ARBA" id="ARBA00022449"/>
    </source>
</evidence>
<organism evidence="10 11">
    <name type="scientific">Citroniella saccharovorans</name>
    <dbReference type="NCBI Taxonomy" id="2053367"/>
    <lineage>
        <taxon>Bacteria</taxon>
        <taxon>Bacillati</taxon>
        <taxon>Bacillota</taxon>
        <taxon>Tissierellia</taxon>
        <taxon>Tissierellales</taxon>
        <taxon>Peptoniphilaceae</taxon>
        <taxon>Citroniella</taxon>
    </lineage>
</organism>
<dbReference type="EMBL" id="JAYKOT010000003">
    <property type="protein sequence ID" value="MEB3429905.1"/>
    <property type="molecule type" value="Genomic_DNA"/>
</dbReference>
<feature type="domain" description="RCK C-terminal" evidence="9">
    <location>
        <begin position="215"/>
        <end position="301"/>
    </location>
</feature>
<evidence type="ECO:0000256" key="4">
    <source>
        <dbReference type="ARBA" id="ARBA00022692"/>
    </source>
</evidence>
<gene>
    <name evidence="10" type="ORF">VLK81_07780</name>
</gene>
<proteinExistence type="predicted"/>
<feature type="transmembrane region" description="Helical" evidence="8">
    <location>
        <begin position="6"/>
        <end position="25"/>
    </location>
</feature>
<dbReference type="GO" id="GO:1902600">
    <property type="term" value="P:proton transmembrane transport"/>
    <property type="evidence" value="ECO:0007669"/>
    <property type="project" value="InterPro"/>
</dbReference>
<keyword evidence="4 8" id="KW-0812">Transmembrane</keyword>
<protein>
    <submittedName>
        <fullName evidence="10">Cation:proton antiporter</fullName>
    </submittedName>
</protein>
<keyword evidence="2" id="KW-0813">Transport</keyword>
<dbReference type="SUPFAM" id="SSF116726">
    <property type="entry name" value="TrkA C-terminal domain-like"/>
    <property type="match status" value="2"/>
</dbReference>
<feature type="transmembrane region" description="Helical" evidence="8">
    <location>
        <begin position="117"/>
        <end position="138"/>
    </location>
</feature>
<dbReference type="PANTHER" id="PTHR32507">
    <property type="entry name" value="NA(+)/H(+) ANTIPORTER 1"/>
    <property type="match status" value="1"/>
</dbReference>
<comment type="subcellular location">
    <subcellularLocation>
        <location evidence="1">Cell membrane</location>
        <topology evidence="1">Multi-pass membrane protein</topology>
    </subcellularLocation>
</comment>
<dbReference type="Gene3D" id="3.30.70.1450">
    <property type="entry name" value="Regulator of K+ conductance, C-terminal domain"/>
    <property type="match status" value="2"/>
</dbReference>
<dbReference type="GO" id="GO:0006813">
    <property type="term" value="P:potassium ion transport"/>
    <property type="evidence" value="ECO:0007669"/>
    <property type="project" value="InterPro"/>
</dbReference>
<evidence type="ECO:0000259" key="9">
    <source>
        <dbReference type="PROSITE" id="PS51202"/>
    </source>
</evidence>
<keyword evidence="5 8" id="KW-1133">Transmembrane helix</keyword>
<keyword evidence="7 8" id="KW-0472">Membrane</keyword>
<dbReference type="InterPro" id="IPR036721">
    <property type="entry name" value="RCK_C_sf"/>
</dbReference>